<gene>
    <name evidence="2" type="ORF">CICLE_v10023107mg</name>
</gene>
<proteinExistence type="predicted"/>
<dbReference type="Proteomes" id="UP000030687">
    <property type="component" value="Unassembled WGS sequence"/>
</dbReference>
<protein>
    <submittedName>
        <fullName evidence="2">Uncharacterized protein</fullName>
    </submittedName>
</protein>
<evidence type="ECO:0000313" key="3">
    <source>
        <dbReference type="Proteomes" id="UP000030687"/>
    </source>
</evidence>
<organism evidence="2 3">
    <name type="scientific">Citrus clementina</name>
    <name type="common">Clementine</name>
    <name type="synonym">Citrus deliciosa x Citrus sinensis</name>
    <dbReference type="NCBI Taxonomy" id="85681"/>
    <lineage>
        <taxon>Eukaryota</taxon>
        <taxon>Viridiplantae</taxon>
        <taxon>Streptophyta</taxon>
        <taxon>Embryophyta</taxon>
        <taxon>Tracheophyta</taxon>
        <taxon>Spermatophyta</taxon>
        <taxon>Magnoliopsida</taxon>
        <taxon>eudicotyledons</taxon>
        <taxon>Gunneridae</taxon>
        <taxon>Pentapetalae</taxon>
        <taxon>rosids</taxon>
        <taxon>malvids</taxon>
        <taxon>Sapindales</taxon>
        <taxon>Rutaceae</taxon>
        <taxon>Aurantioideae</taxon>
        <taxon>Citrus</taxon>
    </lineage>
</organism>
<dbReference type="EMBL" id="KI536661">
    <property type="protein sequence ID" value="ESR55621.1"/>
    <property type="molecule type" value="Genomic_DNA"/>
</dbReference>
<dbReference type="KEGG" id="cic:CICLE_v10023107mg"/>
<feature type="region of interest" description="Disordered" evidence="1">
    <location>
        <begin position="35"/>
        <end position="59"/>
    </location>
</feature>
<dbReference type="AlphaFoldDB" id="V4U0E5"/>
<feature type="compositionally biased region" description="Polar residues" evidence="1">
    <location>
        <begin position="40"/>
        <end position="59"/>
    </location>
</feature>
<dbReference type="InParanoid" id="V4U0E5"/>
<name>V4U0E5_CITCL</name>
<reference evidence="2 3" key="1">
    <citation type="submission" date="2013-10" db="EMBL/GenBank/DDBJ databases">
        <authorList>
            <consortium name="International Citrus Genome Consortium"/>
            <person name="Jenkins J."/>
            <person name="Schmutz J."/>
            <person name="Prochnik S."/>
            <person name="Rokhsar D."/>
            <person name="Gmitter F."/>
            <person name="Ollitrault P."/>
            <person name="Machado M."/>
            <person name="Talon M."/>
            <person name="Wincker P."/>
            <person name="Jaillon O."/>
            <person name="Morgante M."/>
        </authorList>
    </citation>
    <scope>NUCLEOTIDE SEQUENCE</scope>
    <source>
        <strain evidence="3">cv. Clemenules</strain>
    </source>
</reference>
<evidence type="ECO:0000313" key="2">
    <source>
        <dbReference type="EMBL" id="ESR55621.1"/>
    </source>
</evidence>
<sequence length="85" mass="9202">MAFTLGRFMPKTTLKLPTLKTYQLPRKGIVIVCANPERPSGSTRNGGEINSQKPTSLNNAQIAVKETADKNKAVKEDGSAKNKSN</sequence>
<evidence type="ECO:0000256" key="1">
    <source>
        <dbReference type="SAM" id="MobiDB-lite"/>
    </source>
</evidence>
<accession>V4U0E5</accession>
<dbReference type="Gramene" id="ESR55621">
    <property type="protein sequence ID" value="ESR55621"/>
    <property type="gene ID" value="CICLE_v10023107mg"/>
</dbReference>
<keyword evidence="3" id="KW-1185">Reference proteome</keyword>